<accession>A0A183SXJ8</accession>
<dbReference type="WBParaSite" id="SSLN_0000929001-mRNA-1">
    <property type="protein sequence ID" value="SSLN_0000929001-mRNA-1"/>
    <property type="gene ID" value="SSLN_0000929001"/>
</dbReference>
<name>A0A183SXJ8_SCHSO</name>
<dbReference type="Proteomes" id="UP000275846">
    <property type="component" value="Unassembled WGS sequence"/>
</dbReference>
<dbReference type="EMBL" id="UYSU01034943">
    <property type="protein sequence ID" value="VDL95331.1"/>
    <property type="molecule type" value="Genomic_DNA"/>
</dbReference>
<sequence length="88" mass="9536">MSLRLPLRGDKFATSLSAYARPMTSSDAAKDKFYEDLDVLLVTVSKADKQASGQTTLPGRECWVFTVSVALAILASFACELVRDTVSC</sequence>
<evidence type="ECO:0000313" key="3">
    <source>
        <dbReference type="WBParaSite" id="SSLN_0000929001-mRNA-1"/>
    </source>
</evidence>
<reference evidence="3" key="1">
    <citation type="submission" date="2016-06" db="UniProtKB">
        <authorList>
            <consortium name="WormBaseParasite"/>
        </authorList>
    </citation>
    <scope>IDENTIFICATION</scope>
</reference>
<protein>
    <submittedName>
        <fullName evidence="1 3">Uncharacterized protein</fullName>
    </submittedName>
</protein>
<organism evidence="3">
    <name type="scientific">Schistocephalus solidus</name>
    <name type="common">Tapeworm</name>
    <dbReference type="NCBI Taxonomy" id="70667"/>
    <lineage>
        <taxon>Eukaryota</taxon>
        <taxon>Metazoa</taxon>
        <taxon>Spiralia</taxon>
        <taxon>Lophotrochozoa</taxon>
        <taxon>Platyhelminthes</taxon>
        <taxon>Cestoda</taxon>
        <taxon>Eucestoda</taxon>
        <taxon>Diphyllobothriidea</taxon>
        <taxon>Diphyllobothriidae</taxon>
        <taxon>Schistocephalus</taxon>
    </lineage>
</organism>
<proteinExistence type="predicted"/>
<keyword evidence="2" id="KW-1185">Reference proteome</keyword>
<dbReference type="AlphaFoldDB" id="A0A183SXJ8"/>
<evidence type="ECO:0000313" key="1">
    <source>
        <dbReference type="EMBL" id="VDL95331.1"/>
    </source>
</evidence>
<dbReference type="OrthoDB" id="6310346at2759"/>
<evidence type="ECO:0000313" key="2">
    <source>
        <dbReference type="Proteomes" id="UP000275846"/>
    </source>
</evidence>
<gene>
    <name evidence="1" type="ORF">SSLN_LOCUS8946</name>
</gene>
<reference evidence="1 2" key="2">
    <citation type="submission" date="2018-11" db="EMBL/GenBank/DDBJ databases">
        <authorList>
            <consortium name="Pathogen Informatics"/>
        </authorList>
    </citation>
    <scope>NUCLEOTIDE SEQUENCE [LARGE SCALE GENOMIC DNA]</scope>
    <source>
        <strain evidence="1 2">NST_G2</strain>
    </source>
</reference>